<feature type="chain" id="PRO_5012654136" description="SET domain-containing protein" evidence="1">
    <location>
        <begin position="18"/>
        <end position="204"/>
    </location>
</feature>
<name>A0A2B4RJQ5_STYPI</name>
<comment type="caution">
    <text evidence="2">The sequence shown here is derived from an EMBL/GenBank/DDBJ whole genome shotgun (WGS) entry which is preliminary data.</text>
</comment>
<proteinExistence type="predicted"/>
<evidence type="ECO:0008006" key="4">
    <source>
        <dbReference type="Google" id="ProtNLM"/>
    </source>
</evidence>
<keyword evidence="3" id="KW-1185">Reference proteome</keyword>
<feature type="signal peptide" evidence="1">
    <location>
        <begin position="1"/>
        <end position="17"/>
    </location>
</feature>
<accession>A0A2B4RJQ5</accession>
<reference evidence="3" key="1">
    <citation type="journal article" date="2017" name="bioRxiv">
        <title>Comparative analysis of the genomes of Stylophora pistillata and Acropora digitifera provides evidence for extensive differences between species of corals.</title>
        <authorList>
            <person name="Voolstra C.R."/>
            <person name="Li Y."/>
            <person name="Liew Y.J."/>
            <person name="Baumgarten S."/>
            <person name="Zoccola D."/>
            <person name="Flot J.-F."/>
            <person name="Tambutte S."/>
            <person name="Allemand D."/>
            <person name="Aranda M."/>
        </authorList>
    </citation>
    <scope>NUCLEOTIDE SEQUENCE [LARGE SCALE GENOMIC DNA]</scope>
</reference>
<gene>
    <name evidence="2" type="ORF">AWC38_SpisGene18660</name>
</gene>
<dbReference type="Proteomes" id="UP000225706">
    <property type="component" value="Unassembled WGS sequence"/>
</dbReference>
<evidence type="ECO:0000256" key="1">
    <source>
        <dbReference type="SAM" id="SignalP"/>
    </source>
</evidence>
<dbReference type="EMBL" id="LSMT01000501">
    <property type="protein sequence ID" value="PFX17043.1"/>
    <property type="molecule type" value="Genomic_DNA"/>
</dbReference>
<organism evidence="2 3">
    <name type="scientific">Stylophora pistillata</name>
    <name type="common">Smooth cauliflower coral</name>
    <dbReference type="NCBI Taxonomy" id="50429"/>
    <lineage>
        <taxon>Eukaryota</taxon>
        <taxon>Metazoa</taxon>
        <taxon>Cnidaria</taxon>
        <taxon>Anthozoa</taxon>
        <taxon>Hexacorallia</taxon>
        <taxon>Scleractinia</taxon>
        <taxon>Astrocoeniina</taxon>
        <taxon>Pocilloporidae</taxon>
        <taxon>Stylophora</taxon>
    </lineage>
</organism>
<keyword evidence="1" id="KW-0732">Signal</keyword>
<evidence type="ECO:0000313" key="3">
    <source>
        <dbReference type="Proteomes" id="UP000225706"/>
    </source>
</evidence>
<dbReference type="AlphaFoldDB" id="A0A2B4RJQ5"/>
<protein>
    <recommendedName>
        <fullName evidence="4">SET domain-containing protein</fullName>
    </recommendedName>
</protein>
<dbReference type="OrthoDB" id="5945099at2759"/>
<sequence>MKSILLCLYLFTLGSRGANIPTELDSNGAEDASAKLNDKSIISKRAVGTHNTDSLYKLNLSPVCFSARGNQFATVTMPFTGKLAAMKLIHRYGYVTCHRHNPVGWSHWGCGHLKDYVNVVITTSRNIIILPPDQFLKFNHQAGKWSKVPGYGADSHELILSFFTSPRSVRRGQQLRVWYGEDLMGWTEGDNGGRVCFDVYGSFV</sequence>
<evidence type="ECO:0000313" key="2">
    <source>
        <dbReference type="EMBL" id="PFX17043.1"/>
    </source>
</evidence>